<name>A0A4R7YN09_9FIRM</name>
<dbReference type="NCBIfam" id="TIGR00254">
    <property type="entry name" value="GGDEF"/>
    <property type="match status" value="1"/>
</dbReference>
<accession>A0A4R7YN09</accession>
<organism evidence="2 3">
    <name type="scientific">Halanaerobium saccharolyticum</name>
    <dbReference type="NCBI Taxonomy" id="43595"/>
    <lineage>
        <taxon>Bacteria</taxon>
        <taxon>Bacillati</taxon>
        <taxon>Bacillota</taxon>
        <taxon>Clostridia</taxon>
        <taxon>Halanaerobiales</taxon>
        <taxon>Halanaerobiaceae</taxon>
        <taxon>Halanaerobium</taxon>
    </lineage>
</organism>
<dbReference type="AlphaFoldDB" id="A0A4R7YN09"/>
<evidence type="ECO:0000313" key="2">
    <source>
        <dbReference type="EMBL" id="TDV98832.1"/>
    </source>
</evidence>
<dbReference type="PANTHER" id="PTHR45138">
    <property type="entry name" value="REGULATORY COMPONENTS OF SENSORY TRANSDUCTION SYSTEM"/>
    <property type="match status" value="1"/>
</dbReference>
<dbReference type="InterPro" id="IPR043128">
    <property type="entry name" value="Rev_trsase/Diguanyl_cyclase"/>
</dbReference>
<dbReference type="RefSeq" id="WP_166668558.1">
    <property type="nucleotide sequence ID" value="NZ_SODA01000035.1"/>
</dbReference>
<dbReference type="InterPro" id="IPR029787">
    <property type="entry name" value="Nucleotide_cyclase"/>
</dbReference>
<comment type="caution">
    <text evidence="2">The sequence shown here is derived from an EMBL/GenBank/DDBJ whole genome shotgun (WGS) entry which is preliminary data.</text>
</comment>
<evidence type="ECO:0000313" key="3">
    <source>
        <dbReference type="Proteomes" id="UP000294697"/>
    </source>
</evidence>
<dbReference type="CDD" id="cd01949">
    <property type="entry name" value="GGDEF"/>
    <property type="match status" value="1"/>
</dbReference>
<evidence type="ECO:0000259" key="1">
    <source>
        <dbReference type="PROSITE" id="PS50887"/>
    </source>
</evidence>
<reference evidence="2 3" key="1">
    <citation type="submission" date="2019-03" db="EMBL/GenBank/DDBJ databases">
        <title>Subsurface microbial communities from deep shales in Ohio and West Virginia, USA.</title>
        <authorList>
            <person name="Wrighton K."/>
        </authorList>
    </citation>
    <scope>NUCLEOTIDE SEQUENCE [LARGE SCALE GENOMIC DNA]</scope>
    <source>
        <strain evidence="2 3">MSL9.2</strain>
    </source>
</reference>
<dbReference type="PANTHER" id="PTHR45138:SF9">
    <property type="entry name" value="DIGUANYLATE CYCLASE DGCM-RELATED"/>
    <property type="match status" value="1"/>
</dbReference>
<dbReference type="SMART" id="SM00267">
    <property type="entry name" value="GGDEF"/>
    <property type="match status" value="1"/>
</dbReference>
<proteinExistence type="predicted"/>
<dbReference type="InterPro" id="IPR000160">
    <property type="entry name" value="GGDEF_dom"/>
</dbReference>
<feature type="domain" description="GGDEF" evidence="1">
    <location>
        <begin position="49"/>
        <end position="172"/>
    </location>
</feature>
<dbReference type="GO" id="GO:0052621">
    <property type="term" value="F:diguanylate cyclase activity"/>
    <property type="evidence" value="ECO:0007669"/>
    <property type="project" value="TreeGrafter"/>
</dbReference>
<protein>
    <submittedName>
        <fullName evidence="2">Diguanylate cyclase (GGDEF)-like protein</fullName>
    </submittedName>
</protein>
<dbReference type="PROSITE" id="PS50887">
    <property type="entry name" value="GGDEF"/>
    <property type="match status" value="1"/>
</dbReference>
<dbReference type="SUPFAM" id="SSF55073">
    <property type="entry name" value="Nucleotide cyclase"/>
    <property type="match status" value="1"/>
</dbReference>
<dbReference type="Gene3D" id="3.30.70.270">
    <property type="match status" value="1"/>
</dbReference>
<gene>
    <name evidence="2" type="ORF">C8C77_13512</name>
</gene>
<sequence length="172" mass="19843">MLVNLVDVSRRVVREREIEYLSYHDSLTELYNRRYFENEMQRLDGSRRYPISIIIGDLDNLKTVNDNYGHPLGDDYLKKSAKILKDLLRGEDIIARIGGDEFAILLPETGSEGTALICDRIKKEFDRYNSANDFPIPFKISLGCATAKEKNIKLAEVYNQADKSMYKNKGRK</sequence>
<dbReference type="InterPro" id="IPR050469">
    <property type="entry name" value="Diguanylate_Cyclase"/>
</dbReference>
<dbReference type="Proteomes" id="UP000294697">
    <property type="component" value="Unassembled WGS sequence"/>
</dbReference>
<dbReference type="EMBL" id="SODA01000035">
    <property type="protein sequence ID" value="TDV98832.1"/>
    <property type="molecule type" value="Genomic_DNA"/>
</dbReference>
<dbReference type="Pfam" id="PF00990">
    <property type="entry name" value="GGDEF"/>
    <property type="match status" value="1"/>
</dbReference>